<proteinExistence type="predicted"/>
<dbReference type="AlphaFoldDB" id="A0A0G4KZ19"/>
<gene>
    <name evidence="1" type="ORF">BN1723_002110</name>
</gene>
<dbReference type="EMBL" id="CVQI01005557">
    <property type="protein sequence ID" value="CRK14941.1"/>
    <property type="molecule type" value="Genomic_DNA"/>
</dbReference>
<protein>
    <submittedName>
        <fullName evidence="1">Uncharacterized protein</fullName>
    </submittedName>
</protein>
<accession>A0A0G4KZ19</accession>
<name>A0A0G4KZ19_VERLO</name>
<feature type="non-terminal residue" evidence="1">
    <location>
        <position position="61"/>
    </location>
</feature>
<sequence length="61" mass="6877">MAMSLAFAAKSRAQKLYHSPDAWRVTRDDTICCWACQRGPVAAARCLRSLGPEERVRLQAR</sequence>
<evidence type="ECO:0000313" key="2">
    <source>
        <dbReference type="Proteomes" id="UP000045706"/>
    </source>
</evidence>
<organism evidence="1 2">
    <name type="scientific">Verticillium longisporum</name>
    <name type="common">Verticillium dahliae var. longisporum</name>
    <dbReference type="NCBI Taxonomy" id="100787"/>
    <lineage>
        <taxon>Eukaryota</taxon>
        <taxon>Fungi</taxon>
        <taxon>Dikarya</taxon>
        <taxon>Ascomycota</taxon>
        <taxon>Pezizomycotina</taxon>
        <taxon>Sordariomycetes</taxon>
        <taxon>Hypocreomycetidae</taxon>
        <taxon>Glomerellales</taxon>
        <taxon>Plectosphaerellaceae</taxon>
        <taxon>Verticillium</taxon>
    </lineage>
</organism>
<evidence type="ECO:0000313" key="1">
    <source>
        <dbReference type="EMBL" id="CRK14941.1"/>
    </source>
</evidence>
<dbReference type="Proteomes" id="UP000045706">
    <property type="component" value="Unassembled WGS sequence"/>
</dbReference>
<reference evidence="2" key="1">
    <citation type="submission" date="2015-05" db="EMBL/GenBank/DDBJ databases">
        <authorList>
            <person name="Fogelqvist Johan"/>
        </authorList>
    </citation>
    <scope>NUCLEOTIDE SEQUENCE [LARGE SCALE GENOMIC DNA]</scope>
</reference>